<reference evidence="3 4" key="1">
    <citation type="journal article" date="2014" name="Arch. Microbiol.">
        <title>Bacillus mesophilum sp. nov., strain IITR-54T, a novel 4-chlorobiphenyl dechlorinating bacterium.</title>
        <authorList>
            <person name="Manickam N."/>
            <person name="Singh N.K."/>
            <person name="Bajaj A."/>
            <person name="Kumar R.M."/>
            <person name="Kaur G."/>
            <person name="Kaur N."/>
            <person name="Bala M."/>
            <person name="Kumar A."/>
            <person name="Mayilraj S."/>
        </authorList>
    </citation>
    <scope>NUCLEOTIDE SEQUENCE [LARGE SCALE GENOMIC DNA]</scope>
    <source>
        <strain evidence="3 4">IITR-54</strain>
    </source>
</reference>
<gene>
    <name evidence="3" type="ORF">F7732_00665</name>
</gene>
<dbReference type="GO" id="GO:0052851">
    <property type="term" value="F:ferric-chelate reductase (NADPH) activity"/>
    <property type="evidence" value="ECO:0007669"/>
    <property type="project" value="TreeGrafter"/>
</dbReference>
<dbReference type="GO" id="GO:0005886">
    <property type="term" value="C:plasma membrane"/>
    <property type="evidence" value="ECO:0007669"/>
    <property type="project" value="TreeGrafter"/>
</dbReference>
<organism evidence="3 4">
    <name type="scientific">Bacillus mesophilum</name>
    <dbReference type="NCBI Taxonomy" id="1071718"/>
    <lineage>
        <taxon>Bacteria</taxon>
        <taxon>Bacillati</taxon>
        <taxon>Bacillota</taxon>
        <taxon>Bacilli</taxon>
        <taxon>Bacillales</taxon>
        <taxon>Bacillaceae</taxon>
        <taxon>Bacillus</taxon>
    </lineage>
</organism>
<dbReference type="PANTHER" id="PTHR14239">
    <property type="entry name" value="DUDULIN-RELATED"/>
    <property type="match status" value="1"/>
</dbReference>
<accession>A0A7V7RPG4</accession>
<dbReference type="InterPro" id="IPR051267">
    <property type="entry name" value="STEAP_metalloreductase"/>
</dbReference>
<evidence type="ECO:0000259" key="2">
    <source>
        <dbReference type="Pfam" id="PF03807"/>
    </source>
</evidence>
<dbReference type="Gene3D" id="3.40.50.720">
    <property type="entry name" value="NAD(P)-binding Rossmann-like Domain"/>
    <property type="match status" value="1"/>
</dbReference>
<evidence type="ECO:0000313" key="3">
    <source>
        <dbReference type="EMBL" id="KAB2335119.1"/>
    </source>
</evidence>
<evidence type="ECO:0000256" key="1">
    <source>
        <dbReference type="ARBA" id="ARBA00023002"/>
    </source>
</evidence>
<dbReference type="Pfam" id="PF03807">
    <property type="entry name" value="F420_oxidored"/>
    <property type="match status" value="1"/>
</dbReference>
<dbReference type="GO" id="GO:0015677">
    <property type="term" value="P:copper ion import"/>
    <property type="evidence" value="ECO:0007669"/>
    <property type="project" value="TreeGrafter"/>
</dbReference>
<protein>
    <submittedName>
        <fullName evidence="3">Oxidoreductase</fullName>
    </submittedName>
</protein>
<dbReference type="Proteomes" id="UP000441354">
    <property type="component" value="Unassembled WGS sequence"/>
</dbReference>
<dbReference type="OrthoDB" id="9786864at2"/>
<comment type="caution">
    <text evidence="3">The sequence shown here is derived from an EMBL/GenBank/DDBJ whole genome shotgun (WGS) entry which is preliminary data.</text>
</comment>
<dbReference type="AlphaFoldDB" id="A0A7V7RPG4"/>
<sequence length="210" mass="22940">MVKSNTKIGILGTGNAGTTLGAKWKDAGYEVVLGSRTPQKHNDLEIPVKSLKETAEFGDIIVNTTLGEVSLDILKQIGEESLNGKVLIDVSVAMTEDFSLKYKEKSGAEILQQEFPKVKVVKSLCTMTSTIMVEPSILEAPTTVFISANDAEAKEITGQLLNDLGWSPESQLDLGDITTARGQEQFAMMYFALTQSLDTDIFNIKVYEKK</sequence>
<dbReference type="InterPro" id="IPR028939">
    <property type="entry name" value="P5C_Rdtase_cat_N"/>
</dbReference>
<dbReference type="EMBL" id="WBOT01000001">
    <property type="protein sequence ID" value="KAB2335119.1"/>
    <property type="molecule type" value="Genomic_DNA"/>
</dbReference>
<evidence type="ECO:0000313" key="4">
    <source>
        <dbReference type="Proteomes" id="UP000441354"/>
    </source>
</evidence>
<dbReference type="GO" id="GO:0008823">
    <property type="term" value="F:cupric reductase (NADH) activity"/>
    <property type="evidence" value="ECO:0007669"/>
    <property type="project" value="TreeGrafter"/>
</dbReference>
<feature type="domain" description="Pyrroline-5-carboxylate reductase catalytic N-terminal" evidence="2">
    <location>
        <begin position="7"/>
        <end position="92"/>
    </location>
</feature>
<keyword evidence="1" id="KW-0560">Oxidoreductase</keyword>
<dbReference type="PANTHER" id="PTHR14239:SF0">
    <property type="entry name" value="F420-DEPENDENT NADP REDUCTASE"/>
    <property type="match status" value="1"/>
</dbReference>
<name>A0A7V7RPG4_9BACI</name>
<proteinExistence type="predicted"/>
<dbReference type="RefSeq" id="WP_151571803.1">
    <property type="nucleotide sequence ID" value="NZ_WBOT01000001.1"/>
</dbReference>
<dbReference type="InterPro" id="IPR036291">
    <property type="entry name" value="NAD(P)-bd_dom_sf"/>
</dbReference>
<keyword evidence="4" id="KW-1185">Reference proteome</keyword>
<dbReference type="SUPFAM" id="SSF51735">
    <property type="entry name" value="NAD(P)-binding Rossmann-fold domains"/>
    <property type="match status" value="1"/>
</dbReference>